<comment type="similarity">
    <text evidence="2">Belongs to the CPA3 antiporters (TC 2.A.63) subunit B family.</text>
</comment>
<comment type="subcellular location">
    <subcellularLocation>
        <location evidence="1">Cell membrane</location>
        <topology evidence="1">Multi-pass membrane protein</topology>
    </subcellularLocation>
</comment>
<organism evidence="9 10">
    <name type="scientific">Prauserella cavernicola</name>
    <dbReference type="NCBI Taxonomy" id="2800127"/>
    <lineage>
        <taxon>Bacteria</taxon>
        <taxon>Bacillati</taxon>
        <taxon>Actinomycetota</taxon>
        <taxon>Actinomycetes</taxon>
        <taxon>Pseudonocardiales</taxon>
        <taxon>Pseudonocardiaceae</taxon>
        <taxon>Prauserella</taxon>
    </lineage>
</organism>
<feature type="domain" description="Na+/H+ antiporter MnhB subunit-related protein" evidence="8">
    <location>
        <begin position="45"/>
        <end position="167"/>
    </location>
</feature>
<dbReference type="GO" id="GO:0005886">
    <property type="term" value="C:plasma membrane"/>
    <property type="evidence" value="ECO:0007669"/>
    <property type="project" value="UniProtKB-SubCell"/>
</dbReference>
<evidence type="ECO:0000256" key="6">
    <source>
        <dbReference type="ARBA" id="ARBA00023136"/>
    </source>
</evidence>
<feature type="transmembrane region" description="Helical" evidence="7">
    <location>
        <begin position="71"/>
        <end position="91"/>
    </location>
</feature>
<name>A0A934QTN1_9PSEU</name>
<keyword evidence="3" id="KW-1003">Cell membrane</keyword>
<dbReference type="PANTHER" id="PTHR33932">
    <property type="entry name" value="NA(+)/H(+) ANTIPORTER SUBUNIT B"/>
    <property type="match status" value="1"/>
</dbReference>
<dbReference type="RefSeq" id="WP_200323459.1">
    <property type="nucleotide sequence ID" value="NZ_JAENJH010000009.1"/>
</dbReference>
<evidence type="ECO:0000256" key="7">
    <source>
        <dbReference type="SAM" id="Phobius"/>
    </source>
</evidence>
<dbReference type="PANTHER" id="PTHR33932:SF4">
    <property type="entry name" value="NA(+)_H(+) ANTIPORTER SUBUNIT B"/>
    <property type="match status" value="1"/>
</dbReference>
<sequence length="197" mass="21255">MTTDRPTEETDHDTDPVPWTFWDRPRDRWLMAEHNCNTWPRSLLLEVVARVVFPTVLILSVYLLFAGHNNAGGGFSGGLVAGLAFVLRYVAGGSAELAAMVRIRPPVVIGAGLSIAIVTALSPAFFGEAVLSSAVWSLHLPLLGDLKIATNLFLDLGVYLLIVGVVMDLLRTVGAGTELGGPGLDEETMERDEVERT</sequence>
<evidence type="ECO:0000256" key="5">
    <source>
        <dbReference type="ARBA" id="ARBA00022989"/>
    </source>
</evidence>
<comment type="caution">
    <text evidence="9">The sequence shown here is derived from an EMBL/GenBank/DDBJ whole genome shotgun (WGS) entry which is preliminary data.</text>
</comment>
<dbReference type="Proteomes" id="UP000635245">
    <property type="component" value="Unassembled WGS sequence"/>
</dbReference>
<accession>A0A934QTN1</accession>
<protein>
    <submittedName>
        <fullName evidence="9">Cation transporter</fullName>
    </submittedName>
</protein>
<dbReference type="InterPro" id="IPR007182">
    <property type="entry name" value="MnhB"/>
</dbReference>
<feature type="transmembrane region" description="Helical" evidence="7">
    <location>
        <begin position="103"/>
        <end position="126"/>
    </location>
</feature>
<keyword evidence="4 7" id="KW-0812">Transmembrane</keyword>
<gene>
    <name evidence="9" type="ORF">JHE00_27265</name>
</gene>
<evidence type="ECO:0000313" key="10">
    <source>
        <dbReference type="Proteomes" id="UP000635245"/>
    </source>
</evidence>
<dbReference type="EMBL" id="JAENJH010000009">
    <property type="protein sequence ID" value="MBK1788047.1"/>
    <property type="molecule type" value="Genomic_DNA"/>
</dbReference>
<keyword evidence="6 7" id="KW-0472">Membrane</keyword>
<feature type="transmembrane region" description="Helical" evidence="7">
    <location>
        <begin position="47"/>
        <end position="65"/>
    </location>
</feature>
<dbReference type="InterPro" id="IPR050622">
    <property type="entry name" value="CPA3_antiporter_subunitB"/>
</dbReference>
<feature type="transmembrane region" description="Helical" evidence="7">
    <location>
        <begin position="146"/>
        <end position="170"/>
    </location>
</feature>
<reference evidence="9" key="1">
    <citation type="submission" date="2020-12" db="EMBL/GenBank/DDBJ databases">
        <title>Prauserella sp. ASG 168, a novel actinomycete isolated from cave rock.</title>
        <authorList>
            <person name="Suriyachadkun C."/>
        </authorList>
    </citation>
    <scope>NUCLEOTIDE SEQUENCE</scope>
    <source>
        <strain evidence="9">ASG 168</strain>
    </source>
</reference>
<keyword evidence="10" id="KW-1185">Reference proteome</keyword>
<evidence type="ECO:0000256" key="3">
    <source>
        <dbReference type="ARBA" id="ARBA00022475"/>
    </source>
</evidence>
<evidence type="ECO:0000313" key="9">
    <source>
        <dbReference type="EMBL" id="MBK1788047.1"/>
    </source>
</evidence>
<proteinExistence type="inferred from homology"/>
<evidence type="ECO:0000256" key="1">
    <source>
        <dbReference type="ARBA" id="ARBA00004651"/>
    </source>
</evidence>
<keyword evidence="5 7" id="KW-1133">Transmembrane helix</keyword>
<evidence type="ECO:0000259" key="8">
    <source>
        <dbReference type="Pfam" id="PF04039"/>
    </source>
</evidence>
<evidence type="ECO:0000256" key="4">
    <source>
        <dbReference type="ARBA" id="ARBA00022692"/>
    </source>
</evidence>
<evidence type="ECO:0000256" key="2">
    <source>
        <dbReference type="ARBA" id="ARBA00009425"/>
    </source>
</evidence>
<dbReference type="Pfam" id="PF04039">
    <property type="entry name" value="MnhB"/>
    <property type="match status" value="1"/>
</dbReference>
<dbReference type="AlphaFoldDB" id="A0A934QTN1"/>